<feature type="region of interest" description="Disordered" evidence="1">
    <location>
        <begin position="38"/>
        <end position="65"/>
    </location>
</feature>
<dbReference type="Proteomes" id="UP000283269">
    <property type="component" value="Unassembled WGS sequence"/>
</dbReference>
<name>A0A409XK48_PSICY</name>
<gene>
    <name evidence="2" type="ORF">CVT25_013265</name>
</gene>
<dbReference type="AlphaFoldDB" id="A0A409XK48"/>
<protein>
    <submittedName>
        <fullName evidence="2">Uncharacterized protein</fullName>
    </submittedName>
</protein>
<accession>A0A409XK48</accession>
<feature type="region of interest" description="Disordered" evidence="1">
    <location>
        <begin position="1"/>
        <end position="23"/>
    </location>
</feature>
<comment type="caution">
    <text evidence="2">The sequence shown here is derived from an EMBL/GenBank/DDBJ whole genome shotgun (WGS) entry which is preliminary data.</text>
</comment>
<sequence length="65" mass="6860">MSIDSFLDSNDHNTPQKPKARAQAIGLGSAWALGSSGSGSGFLKPELPKARHKLQLSGRAKPAHH</sequence>
<evidence type="ECO:0000313" key="3">
    <source>
        <dbReference type="Proteomes" id="UP000283269"/>
    </source>
</evidence>
<evidence type="ECO:0000313" key="2">
    <source>
        <dbReference type="EMBL" id="PPQ91127.1"/>
    </source>
</evidence>
<dbReference type="EMBL" id="NHYD01001471">
    <property type="protein sequence ID" value="PPQ91127.1"/>
    <property type="molecule type" value="Genomic_DNA"/>
</dbReference>
<organism evidence="2 3">
    <name type="scientific">Psilocybe cyanescens</name>
    <dbReference type="NCBI Taxonomy" id="93625"/>
    <lineage>
        <taxon>Eukaryota</taxon>
        <taxon>Fungi</taxon>
        <taxon>Dikarya</taxon>
        <taxon>Basidiomycota</taxon>
        <taxon>Agaricomycotina</taxon>
        <taxon>Agaricomycetes</taxon>
        <taxon>Agaricomycetidae</taxon>
        <taxon>Agaricales</taxon>
        <taxon>Agaricineae</taxon>
        <taxon>Strophariaceae</taxon>
        <taxon>Psilocybe</taxon>
    </lineage>
</organism>
<keyword evidence="3" id="KW-1185">Reference proteome</keyword>
<reference evidence="2 3" key="1">
    <citation type="journal article" date="2018" name="Evol. Lett.">
        <title>Horizontal gene cluster transfer increased hallucinogenic mushroom diversity.</title>
        <authorList>
            <person name="Reynolds H.T."/>
            <person name="Vijayakumar V."/>
            <person name="Gluck-Thaler E."/>
            <person name="Korotkin H.B."/>
            <person name="Matheny P.B."/>
            <person name="Slot J.C."/>
        </authorList>
    </citation>
    <scope>NUCLEOTIDE SEQUENCE [LARGE SCALE GENOMIC DNA]</scope>
    <source>
        <strain evidence="2 3">2631</strain>
    </source>
</reference>
<dbReference type="InParanoid" id="A0A409XK48"/>
<proteinExistence type="predicted"/>
<evidence type="ECO:0000256" key="1">
    <source>
        <dbReference type="SAM" id="MobiDB-lite"/>
    </source>
</evidence>